<dbReference type="GeneID" id="69539710"/>
<keyword evidence="7 9" id="KW-0694">RNA-binding</keyword>
<organism evidence="12 13">
    <name type="scientific">Edwardsiella ictaluri</name>
    <dbReference type="NCBI Taxonomy" id="67780"/>
    <lineage>
        <taxon>Bacteria</taxon>
        <taxon>Pseudomonadati</taxon>
        <taxon>Pseudomonadota</taxon>
        <taxon>Gammaproteobacteria</taxon>
        <taxon>Enterobacterales</taxon>
        <taxon>Hafniaceae</taxon>
        <taxon>Edwardsiella</taxon>
    </lineage>
</organism>
<reference evidence="12 13" key="1">
    <citation type="submission" date="2022-02" db="EMBL/GenBank/DDBJ databases">
        <title>Phenotypic, genotypic and serological characterization of Edwardsiella ictaluri from catfish and ornamental fish species.</title>
        <authorList>
            <person name="Rose D."/>
            <person name="Tekedar H.C."/>
            <person name="Waldbieser G.C."/>
            <person name="Aarattuthodi S."/>
            <person name="Griffin M.J."/>
        </authorList>
    </citation>
    <scope>NUCLEOTIDE SEQUENCE [LARGE SCALE GENOMIC DNA]</scope>
    <source>
        <strain evidence="12 13">13 TAL-140 K3</strain>
    </source>
</reference>
<feature type="site" description="Interacts with tRNA; defines subfamily-specific binding signature" evidence="9">
    <location>
        <position position="278"/>
    </location>
</feature>
<dbReference type="InterPro" id="IPR032886">
    <property type="entry name" value="DusC"/>
</dbReference>
<dbReference type="RefSeq" id="WP_035608691.1">
    <property type="nucleotide sequence ID" value="NZ_AP028097.1"/>
</dbReference>
<dbReference type="Gene3D" id="3.20.20.70">
    <property type="entry name" value="Aldolase class I"/>
    <property type="match status" value="1"/>
</dbReference>
<feature type="domain" description="DUS-like FMN-binding" evidence="11">
    <location>
        <begin position="8"/>
        <end position="286"/>
    </location>
</feature>
<keyword evidence="3 9" id="KW-0285">Flavoprotein</keyword>
<dbReference type="NCBIfam" id="NF007838">
    <property type="entry name" value="PRK10550.1"/>
    <property type="match status" value="1"/>
</dbReference>
<dbReference type="Pfam" id="PF01207">
    <property type="entry name" value="Dus"/>
    <property type="match status" value="1"/>
</dbReference>
<feature type="active site" description="Proton donor" evidence="9">
    <location>
        <position position="102"/>
    </location>
</feature>
<keyword evidence="2 9" id="KW-0820">tRNA-binding</keyword>
<feature type="site" description="Interacts with tRNA" evidence="9">
    <location>
        <position position="283"/>
    </location>
</feature>
<evidence type="ECO:0000256" key="7">
    <source>
        <dbReference type="ARBA" id="ARBA00022884"/>
    </source>
</evidence>
<feature type="binding site" evidence="9">
    <location>
        <begin position="204"/>
        <end position="206"/>
    </location>
    <ligand>
        <name>FMN</name>
        <dbReference type="ChEBI" id="CHEBI:58210"/>
    </ligand>
</feature>
<feature type="site" description="Interacts with tRNA" evidence="9">
    <location>
        <position position="180"/>
    </location>
</feature>
<keyword evidence="5 9" id="KW-0819">tRNA processing</keyword>
<proteinExistence type="inferred from homology"/>
<dbReference type="SUPFAM" id="SSF51395">
    <property type="entry name" value="FMN-linked oxidoreductases"/>
    <property type="match status" value="1"/>
</dbReference>
<feature type="binding site" evidence="9">
    <location>
        <position position="143"/>
    </location>
    <ligand>
        <name>FMN</name>
        <dbReference type="ChEBI" id="CHEBI:58210"/>
    </ligand>
</feature>
<dbReference type="InterPro" id="IPR042270">
    <property type="entry name" value="DusC_C"/>
</dbReference>
<dbReference type="PROSITE" id="PS01136">
    <property type="entry name" value="UPF0034"/>
    <property type="match status" value="1"/>
</dbReference>
<evidence type="ECO:0000313" key="13">
    <source>
        <dbReference type="Proteomes" id="UP001222680"/>
    </source>
</evidence>
<evidence type="ECO:0000256" key="8">
    <source>
        <dbReference type="ARBA" id="ARBA00023002"/>
    </source>
</evidence>
<keyword evidence="13" id="KW-1185">Reference proteome</keyword>
<comment type="similarity">
    <text evidence="10">Belongs to the dus family.</text>
</comment>
<evidence type="ECO:0000256" key="9">
    <source>
        <dbReference type="HAMAP-Rule" id="MF_02043"/>
    </source>
</evidence>
<dbReference type="PANTHER" id="PTHR11082">
    <property type="entry name" value="TRNA-DIHYDROURIDINE SYNTHASE"/>
    <property type="match status" value="1"/>
</dbReference>
<dbReference type="Gene3D" id="1.20.225.30">
    <property type="entry name" value="Dihydrouridine synthase, C-terminal recognition domain"/>
    <property type="match status" value="1"/>
</dbReference>
<dbReference type="CDD" id="cd02801">
    <property type="entry name" value="DUS_like_FMN"/>
    <property type="match status" value="1"/>
</dbReference>
<comment type="catalytic activity">
    <reaction evidence="9">
        <text>5,6-dihydrouridine(16) in tRNA + NADP(+) = uridine(16) in tRNA + NADPH + H(+)</text>
        <dbReference type="Rhea" id="RHEA:53376"/>
        <dbReference type="Rhea" id="RHEA-COMP:13543"/>
        <dbReference type="Rhea" id="RHEA-COMP:13544"/>
        <dbReference type="ChEBI" id="CHEBI:15378"/>
        <dbReference type="ChEBI" id="CHEBI:57783"/>
        <dbReference type="ChEBI" id="CHEBI:58349"/>
        <dbReference type="ChEBI" id="CHEBI:65315"/>
        <dbReference type="ChEBI" id="CHEBI:74443"/>
    </reaction>
</comment>
<dbReference type="Proteomes" id="UP001222680">
    <property type="component" value="Chromosome"/>
</dbReference>
<evidence type="ECO:0000256" key="10">
    <source>
        <dbReference type="PIRNR" id="PIRNR006621"/>
    </source>
</evidence>
<evidence type="ECO:0000256" key="6">
    <source>
        <dbReference type="ARBA" id="ARBA00022857"/>
    </source>
</evidence>
<keyword evidence="6 9" id="KW-0521">NADP</keyword>
<dbReference type="InterPro" id="IPR013785">
    <property type="entry name" value="Aldolase_TIM"/>
</dbReference>
<accession>A0ABY8GH70</accession>
<evidence type="ECO:0000313" key="12">
    <source>
        <dbReference type="EMBL" id="WFN96867.1"/>
    </source>
</evidence>
<dbReference type="EMBL" id="CP092014">
    <property type="protein sequence ID" value="WFN96867.1"/>
    <property type="molecule type" value="Genomic_DNA"/>
</dbReference>
<dbReference type="PANTHER" id="PTHR11082:SF26">
    <property type="entry name" value="TRNA-DIHYDROURIDINE(16) SYNTHASE"/>
    <property type="match status" value="1"/>
</dbReference>
<evidence type="ECO:0000259" key="11">
    <source>
        <dbReference type="Pfam" id="PF01207"/>
    </source>
</evidence>
<dbReference type="InterPro" id="IPR018517">
    <property type="entry name" value="tRNA_hU_synthase_CS"/>
</dbReference>
<dbReference type="PIRSF" id="PIRSF006621">
    <property type="entry name" value="Dus"/>
    <property type="match status" value="1"/>
</dbReference>
<keyword evidence="8 9" id="KW-0560">Oxidoreductase</keyword>
<evidence type="ECO:0000256" key="3">
    <source>
        <dbReference type="ARBA" id="ARBA00022630"/>
    </source>
</evidence>
<feature type="site" description="Interacts with tRNA; defines subfamily-specific binding signature" evidence="9">
    <location>
        <position position="39"/>
    </location>
</feature>
<dbReference type="InterPro" id="IPR001269">
    <property type="entry name" value="DUS_fam"/>
</dbReference>
<dbReference type="EC" id="1.3.1.-" evidence="9"/>
<dbReference type="HAMAP" id="MF_02043">
    <property type="entry name" value="DusC_subfam"/>
    <property type="match status" value="1"/>
</dbReference>
<feature type="site" description="Interacts with tRNA; defines subfamily-specific binding signature" evidence="9">
    <location>
        <position position="299"/>
    </location>
</feature>
<protein>
    <recommendedName>
        <fullName evidence="9">tRNA-dihydrouridine(16) synthase</fullName>
        <ecNumber evidence="9">1.3.1.-</ecNumber>
    </recommendedName>
    <alternativeName>
        <fullName evidence="9">U16-specific dihydrouridine synthase</fullName>
        <shortName evidence="9">U16-specific Dus</shortName>
    </alternativeName>
    <alternativeName>
        <fullName evidence="9">tRNA-dihydrouridine synthase C</fullName>
    </alternativeName>
</protein>
<sequence length="318" mass="35395">MLKVKRVLLAPMEGVLDALVRELLSEVNDYDLCITEFVRVVDRLLPERVFYRLCPELYRRSQTLSGTPVRIQLLGQSPHWLAENALRAVTLGSPGVDFNCGCPSKAVNGSGGGATLLKDPALIYAGVQAMRQAIPAHLPLTVKVRLGWACDSQRFEIADAVQQGGATELVVHGRTKEDGYRADRINWEAIGEIRRRLRIPVIANGEIWDYASAQACLAQSGCDALMIGRGALNIPNLSRVIKANAPKMPWLQVVTLLQRYVRLEKQGDTGLYHVARIKQWLSYLRKEYPQADALFRQIRPLMDSRAIVTAIGTLESVR</sequence>
<keyword evidence="4 9" id="KW-0288">FMN</keyword>
<name>A0ABY8GH70_EDWIC</name>
<comment type="function">
    <text evidence="9">Catalyzes the synthesis of 5,6-dihydrouridine (D), a modified base found in the D-loop of most tRNAs, via the reduction of the C5-C6 double bond in target uridines. Specifically modifies U16 in tRNAs.</text>
</comment>
<feature type="binding site" evidence="9">
    <location>
        <begin position="228"/>
        <end position="229"/>
    </location>
    <ligand>
        <name>FMN</name>
        <dbReference type="ChEBI" id="CHEBI:58210"/>
    </ligand>
</feature>
<evidence type="ECO:0000256" key="2">
    <source>
        <dbReference type="ARBA" id="ARBA00022555"/>
    </source>
</evidence>
<evidence type="ECO:0000256" key="1">
    <source>
        <dbReference type="ARBA" id="ARBA00001917"/>
    </source>
</evidence>
<comment type="cofactor">
    <cofactor evidence="1 9 10">
        <name>FMN</name>
        <dbReference type="ChEBI" id="CHEBI:58210"/>
    </cofactor>
</comment>
<feature type="site" description="Interacts with tRNA" evidence="9">
    <location>
        <position position="99"/>
    </location>
</feature>
<gene>
    <name evidence="9 12" type="primary">dusC</name>
    <name evidence="12" type="ORF">MAY91_01520</name>
</gene>
<comment type="catalytic activity">
    <reaction evidence="9">
        <text>5,6-dihydrouridine(16) in tRNA + NAD(+) = uridine(16) in tRNA + NADH + H(+)</text>
        <dbReference type="Rhea" id="RHEA:53380"/>
        <dbReference type="Rhea" id="RHEA-COMP:13543"/>
        <dbReference type="Rhea" id="RHEA-COMP:13544"/>
        <dbReference type="ChEBI" id="CHEBI:15378"/>
        <dbReference type="ChEBI" id="CHEBI:57540"/>
        <dbReference type="ChEBI" id="CHEBI:57945"/>
        <dbReference type="ChEBI" id="CHEBI:65315"/>
        <dbReference type="ChEBI" id="CHEBI:74443"/>
    </reaction>
</comment>
<dbReference type="GO" id="GO:0016491">
    <property type="term" value="F:oxidoreductase activity"/>
    <property type="evidence" value="ECO:0007669"/>
    <property type="project" value="UniProtKB-KW"/>
</dbReference>
<feature type="site" description="Interacts with tRNA; defines subfamily-specific binding signature" evidence="9">
    <location>
        <position position="276"/>
    </location>
</feature>
<feature type="binding site" evidence="9">
    <location>
        <position position="72"/>
    </location>
    <ligand>
        <name>FMN</name>
        <dbReference type="ChEBI" id="CHEBI:58210"/>
    </ligand>
</feature>
<dbReference type="InterPro" id="IPR035587">
    <property type="entry name" value="DUS-like_FMN-bd"/>
</dbReference>
<comment type="similarity">
    <text evidence="9">Belongs to the Dus family. DusC subfamily.</text>
</comment>
<evidence type="ECO:0000256" key="4">
    <source>
        <dbReference type="ARBA" id="ARBA00022643"/>
    </source>
</evidence>
<evidence type="ECO:0000256" key="5">
    <source>
        <dbReference type="ARBA" id="ARBA00022694"/>
    </source>
</evidence>